<sequence>MVETDYFDFGETVSKGESIVVCNKNQLDVVQRIIQQKAIFARRCEIKRRRIKLIIEAICSGLCSNENELKNLLSLLFFDGEVAMEKELNFLLTRKLIYHQQNLGLRGTQLGRAVFSSSLSPDIALQVYNDLEKAMRSLALDTELHLLYLVTPLHNDSIWMNYIDWNAYYKIWSKLPIRLQRVGKMIGILDSFILGKLQGRQATETSNLQVHLRFLSALALFDLIKECPLGDVARRFRINRGALQTLQQQSATYAYMVVTFCEKLGWTYLRSVLDGFSERLTFGVRKDLTELVQIEGIDGVRARACHNANITTVATLAITSVDDITKILRSAVPFIRRNNSEGLNRWLAGEGLMTDVEAAKLLIQRARQKLSSSLRAVGIFSDAKIDSLFSTVKSINEIDCDNLDDHNGKCGDNQDFASDPADLEFTSLDFLTHGSCPVTTASENSEEQNSASTQSLAQTSEVTEKKLSEMELLKSDELDEMKQTVLHDYSGNNYETLDIPDRLKSDDVEQLCLNFSHTSMSDETLLRFGCSQSSGKIEQITQTLDAVTVLANNEKFARIKSAKQDEQVTTDLGIFQSSNISSLIQNENPISATAEALNLEIYNDNKQSDEEQNFINSKLNELSVIQFSESSSTDQSAFAMQQPIPLGSIEEEKEIVVNSSEKIGNQSTFDSSADLFDQTFCSSVNSQSINTPHNSSHSFKRINRRSSISQSSRSPSFQSPLHKVLKLESSFTTSTGTEIKFNKSVQGDVGHFTNDQTEATEFQIIDVCGSCTTWKQLLTRQKYWDQIGLGIAWCSRNVIGVALCALNEKCFYIDFTRKDGYAVEFHERLTALDNLLKSEQQKYIYDLPSVSRSLRSLQNSKCQNWQLNNCICVQTLSYLAHYRSSDNDSPLSFQDLLSRLTSPERAAILKNATPRLQAVINSFICLHMHDDLMSAAIRLSSTQSVKLEMQSVVLFSKIEATGISFDANQAKSLADKLKRKMTEVETKAYHIAGISFNFASASEISQVLFVRLRIPPPNISTGRHYSTNKMVLQRLAPKYPIVNLILDWRRMNTALTASLPILLNSCCSDGRIRATFAINCSTGRVLTMNPNVQNVQKQPVIDGFSIRSLFIAPTGRILLSSDYRQLEMRILAHLSDDPYLISMFLAKGDFFETVATKWNANENFYMKVDRNKVKQLCYGILYGMGATTLSKELNIQKQHAQQLIVSFFQQFPKVRIWMDKILTICRADGYVSTFLGRRRYLPNISDMLQMESAQAERQAINTCIQGSAAELFKIALLKLQKNLSDTNSSIVMQLHDEVLVETDENSVASVVEIIRNSMISAIPNLRVPLVVRISSGKSWGELQEYVEI</sequence>
<dbReference type="SUPFAM" id="SSF56672">
    <property type="entry name" value="DNA/RNA polymerases"/>
    <property type="match status" value="1"/>
</dbReference>
<dbReference type="InterPro" id="IPR048960">
    <property type="entry name" value="POLQ-like_helical"/>
</dbReference>
<dbReference type="GO" id="GO:0003887">
    <property type="term" value="F:DNA-directed DNA polymerase activity"/>
    <property type="evidence" value="ECO:0007669"/>
    <property type="project" value="UniProtKB-KW"/>
</dbReference>
<keyword evidence="2" id="KW-0808">Transferase</keyword>
<keyword evidence="4" id="KW-0239">DNA-directed DNA polymerase</keyword>
<evidence type="ECO:0000256" key="5">
    <source>
        <dbReference type="ARBA" id="ARBA00049244"/>
    </source>
</evidence>
<keyword evidence="8" id="KW-1185">Reference proteome</keyword>
<evidence type="ECO:0000259" key="7">
    <source>
        <dbReference type="SMART" id="SM00482"/>
    </source>
</evidence>
<dbReference type="PROSITE" id="PS00447">
    <property type="entry name" value="DNA_POLYMERASE_A"/>
    <property type="match status" value="1"/>
</dbReference>
<dbReference type="Gene3D" id="3.30.70.370">
    <property type="match status" value="1"/>
</dbReference>
<feature type="compositionally biased region" description="Polar residues" evidence="6">
    <location>
        <begin position="687"/>
        <end position="697"/>
    </location>
</feature>
<dbReference type="GO" id="GO:0006261">
    <property type="term" value="P:DNA-templated DNA replication"/>
    <property type="evidence" value="ECO:0007669"/>
    <property type="project" value="InterPro"/>
</dbReference>
<organism evidence="8 9">
    <name type="scientific">Setaria digitata</name>
    <dbReference type="NCBI Taxonomy" id="48799"/>
    <lineage>
        <taxon>Eukaryota</taxon>
        <taxon>Metazoa</taxon>
        <taxon>Ecdysozoa</taxon>
        <taxon>Nematoda</taxon>
        <taxon>Chromadorea</taxon>
        <taxon>Rhabditida</taxon>
        <taxon>Spirurina</taxon>
        <taxon>Spiruromorpha</taxon>
        <taxon>Filarioidea</taxon>
        <taxon>Setariidae</taxon>
        <taxon>Setaria</taxon>
    </lineage>
</organism>
<dbReference type="EC" id="2.7.7.7" evidence="1"/>
<dbReference type="InterPro" id="IPR001098">
    <property type="entry name" value="DNA-dir_DNA_pol_A_palm_dom"/>
</dbReference>
<proteinExistence type="predicted"/>
<dbReference type="InterPro" id="IPR043502">
    <property type="entry name" value="DNA/RNA_pol_sf"/>
</dbReference>
<feature type="domain" description="DNA-directed DNA polymerase family A palm" evidence="7">
    <location>
        <begin position="1103"/>
        <end position="1306"/>
    </location>
</feature>
<dbReference type="PANTHER" id="PTHR10133:SF62">
    <property type="entry name" value="DNA POLYMERASE THETA"/>
    <property type="match status" value="1"/>
</dbReference>
<evidence type="ECO:0000256" key="6">
    <source>
        <dbReference type="SAM" id="MobiDB-lite"/>
    </source>
</evidence>
<evidence type="ECO:0000313" key="8">
    <source>
        <dbReference type="Proteomes" id="UP000887581"/>
    </source>
</evidence>
<dbReference type="InterPro" id="IPR019760">
    <property type="entry name" value="DNA-dir_DNA_pol_A_CS"/>
</dbReference>
<name>A0A915PPE7_9BILA</name>
<feature type="compositionally biased region" description="Low complexity" evidence="6">
    <location>
        <begin position="439"/>
        <end position="455"/>
    </location>
</feature>
<dbReference type="PANTHER" id="PTHR10133">
    <property type="entry name" value="DNA POLYMERASE I"/>
    <property type="match status" value="1"/>
</dbReference>
<dbReference type="Pfam" id="PF00476">
    <property type="entry name" value="DNA_pol_A"/>
    <property type="match status" value="1"/>
</dbReference>
<dbReference type="InterPro" id="IPR002298">
    <property type="entry name" value="DNA_polymerase_A"/>
</dbReference>
<evidence type="ECO:0000313" key="9">
    <source>
        <dbReference type="WBParaSite" id="sdigi.contig182.g5781.t1"/>
    </source>
</evidence>
<accession>A0A915PPE7</accession>
<keyword evidence="3" id="KW-0548">Nucleotidyltransferase</keyword>
<protein>
    <recommendedName>
        <fullName evidence="1">DNA-directed DNA polymerase</fullName>
        <ecNumber evidence="1">2.7.7.7</ecNumber>
    </recommendedName>
</protein>
<dbReference type="Gene3D" id="1.10.3380.20">
    <property type="match status" value="1"/>
</dbReference>
<dbReference type="CDD" id="cd08638">
    <property type="entry name" value="DNA_pol_A_theta"/>
    <property type="match status" value="1"/>
</dbReference>
<dbReference type="PRINTS" id="PR00868">
    <property type="entry name" value="DNAPOLI"/>
</dbReference>
<dbReference type="SMART" id="SM00482">
    <property type="entry name" value="POLAc"/>
    <property type="match status" value="1"/>
</dbReference>
<dbReference type="Pfam" id="PF21099">
    <property type="entry name" value="POLQ_helical"/>
    <property type="match status" value="1"/>
</dbReference>
<dbReference type="Gene3D" id="1.10.150.20">
    <property type="entry name" value="5' to 3' exonuclease, C-terminal subdomain"/>
    <property type="match status" value="1"/>
</dbReference>
<dbReference type="Gene3D" id="1.20.1060.10">
    <property type="entry name" value="Taq DNA Polymerase, Chain T, domain 4"/>
    <property type="match status" value="1"/>
</dbReference>
<feature type="region of interest" description="Disordered" evidence="6">
    <location>
        <begin position="437"/>
        <end position="463"/>
    </location>
</feature>
<evidence type="ECO:0000256" key="3">
    <source>
        <dbReference type="ARBA" id="ARBA00022695"/>
    </source>
</evidence>
<reference evidence="9" key="1">
    <citation type="submission" date="2022-11" db="UniProtKB">
        <authorList>
            <consortium name="WormBaseParasite"/>
        </authorList>
    </citation>
    <scope>IDENTIFICATION</scope>
</reference>
<feature type="region of interest" description="Disordered" evidence="6">
    <location>
        <begin position="687"/>
        <end position="719"/>
    </location>
</feature>
<evidence type="ECO:0000256" key="2">
    <source>
        <dbReference type="ARBA" id="ARBA00022679"/>
    </source>
</evidence>
<dbReference type="FunFam" id="1.10.150.20:FF:000070">
    <property type="entry name" value="DNA polymerase I, putative"/>
    <property type="match status" value="1"/>
</dbReference>
<dbReference type="GO" id="GO:0003677">
    <property type="term" value="F:DNA binding"/>
    <property type="evidence" value="ECO:0007669"/>
    <property type="project" value="InterPro"/>
</dbReference>
<evidence type="ECO:0000256" key="4">
    <source>
        <dbReference type="ARBA" id="ARBA00022932"/>
    </source>
</evidence>
<dbReference type="GO" id="GO:0097681">
    <property type="term" value="P:double-strand break repair via alternative nonhomologous end joining"/>
    <property type="evidence" value="ECO:0007669"/>
    <property type="project" value="TreeGrafter"/>
</dbReference>
<feature type="compositionally biased region" description="Low complexity" evidence="6">
    <location>
        <begin position="705"/>
        <end position="719"/>
    </location>
</feature>
<evidence type="ECO:0000256" key="1">
    <source>
        <dbReference type="ARBA" id="ARBA00012417"/>
    </source>
</evidence>
<dbReference type="WBParaSite" id="sdigi.contig182.g5781.t1">
    <property type="protein sequence ID" value="sdigi.contig182.g5781.t1"/>
    <property type="gene ID" value="sdigi.contig182.g5781"/>
</dbReference>
<comment type="catalytic activity">
    <reaction evidence="5">
        <text>DNA(n) + a 2'-deoxyribonucleoside 5'-triphosphate = DNA(n+1) + diphosphate</text>
        <dbReference type="Rhea" id="RHEA:22508"/>
        <dbReference type="Rhea" id="RHEA-COMP:17339"/>
        <dbReference type="Rhea" id="RHEA-COMP:17340"/>
        <dbReference type="ChEBI" id="CHEBI:33019"/>
        <dbReference type="ChEBI" id="CHEBI:61560"/>
        <dbReference type="ChEBI" id="CHEBI:173112"/>
        <dbReference type="EC" id="2.7.7.7"/>
    </reaction>
</comment>
<dbReference type="SUPFAM" id="SSF158702">
    <property type="entry name" value="Sec63 N-terminal domain-like"/>
    <property type="match status" value="1"/>
</dbReference>
<dbReference type="Proteomes" id="UP000887581">
    <property type="component" value="Unplaced"/>
</dbReference>